<dbReference type="InterPro" id="IPR029063">
    <property type="entry name" value="SAM-dependent_MTases_sf"/>
</dbReference>
<comment type="caution">
    <text evidence="2">The sequence shown here is derived from an EMBL/GenBank/DDBJ whole genome shotgun (WGS) entry which is preliminary data.</text>
</comment>
<proteinExistence type="predicted"/>
<dbReference type="SUPFAM" id="SSF53335">
    <property type="entry name" value="S-adenosyl-L-methionine-dependent methyltransferases"/>
    <property type="match status" value="1"/>
</dbReference>
<reference evidence="2 3" key="1">
    <citation type="submission" date="2018-09" db="EMBL/GenBank/DDBJ databases">
        <title>Nesterenkonia natronophila sp. nov., an alkaliphilic actinobacteriume isolated from a soda lake, and emended description of the genus Nesterenkonia.</title>
        <authorList>
            <person name="Menes R.J."/>
            <person name="Iriarte A."/>
        </authorList>
    </citation>
    <scope>NUCLEOTIDE SEQUENCE [LARGE SCALE GENOMIC DNA]</scope>
    <source>
        <strain evidence="2 3">M8</strain>
    </source>
</reference>
<dbReference type="OrthoDB" id="9810570at2"/>
<gene>
    <name evidence="2" type="ORF">D3250_06330</name>
</gene>
<evidence type="ECO:0000259" key="1">
    <source>
        <dbReference type="Pfam" id="PF18096"/>
    </source>
</evidence>
<protein>
    <submittedName>
        <fullName evidence="2">SAM-dependent methyltransferase</fullName>
    </submittedName>
</protein>
<evidence type="ECO:0000313" key="3">
    <source>
        <dbReference type="Proteomes" id="UP000266615"/>
    </source>
</evidence>
<organism evidence="2 3">
    <name type="scientific">Nesterenkonia natronophila</name>
    <dbReference type="NCBI Taxonomy" id="2174932"/>
    <lineage>
        <taxon>Bacteria</taxon>
        <taxon>Bacillati</taxon>
        <taxon>Actinomycetota</taxon>
        <taxon>Actinomycetes</taxon>
        <taxon>Micrococcales</taxon>
        <taxon>Micrococcaceae</taxon>
        <taxon>Nesterenkonia</taxon>
    </lineage>
</organism>
<accession>A0A3A4FAB9</accession>
<dbReference type="Gene3D" id="3.40.50.150">
    <property type="entry name" value="Vaccinia Virus protein VP39"/>
    <property type="match status" value="1"/>
</dbReference>
<dbReference type="AlphaFoldDB" id="A0A3A4FAB9"/>
<dbReference type="GO" id="GO:0032259">
    <property type="term" value="P:methylation"/>
    <property type="evidence" value="ECO:0007669"/>
    <property type="project" value="UniProtKB-KW"/>
</dbReference>
<dbReference type="Pfam" id="PF18096">
    <property type="entry name" value="Thump_like"/>
    <property type="match status" value="1"/>
</dbReference>
<dbReference type="GO" id="GO:0008168">
    <property type="term" value="F:methyltransferase activity"/>
    <property type="evidence" value="ECO:0007669"/>
    <property type="project" value="UniProtKB-KW"/>
</dbReference>
<dbReference type="EMBL" id="QYZP01000002">
    <property type="protein sequence ID" value="RJN31744.1"/>
    <property type="molecule type" value="Genomic_DNA"/>
</dbReference>
<name>A0A3A4FAB9_9MICC</name>
<keyword evidence="2" id="KW-0808">Transferase</keyword>
<dbReference type="Proteomes" id="UP000266615">
    <property type="component" value="Unassembled WGS sequence"/>
</dbReference>
<keyword evidence="3" id="KW-1185">Reference proteome</keyword>
<feature type="domain" description="THUMP-like" evidence="1">
    <location>
        <begin position="364"/>
        <end position="439"/>
    </location>
</feature>
<sequence length="442" mass="48260">MSHALRYGGGVSEPAANSLKPLLNREAWELLNSLPSYDQETSDAMNVTLRKQGWDPQTVAAVLTQLRLRRDARTKFGTFADKLLLTQHGLEQATRLQVAARHARRFRKAGITHVADMGCGLGADSLAFASAGLRVTALEADETTAAAALMNLRPFPEAQVVHTTAEKWVEQHLNEDEFRGLGVWMDPARRTDHSRIWDPEEFSPPLSFVTKLAATGLPLGVKLGPGIPHDLIPPECEAEWVSVEGELVEVTLWFNALARPGVRRAATVLPSSSGEIASMSASPGETGGIGAAELSSPEDFGQEPAISPTGPAGLYGVLWEPDPSVIRSGLVAQLCEQVQGRLLDERIAYFCSNEDERAGPLLLARRFRILEVMPFSAKRIKRWCAAHHVTSIDIKKRGVDVVPEQLRQQVLPRKPHGSHRHVTIVITRLGNTRLAAVVEPLG</sequence>
<evidence type="ECO:0000313" key="2">
    <source>
        <dbReference type="EMBL" id="RJN31744.1"/>
    </source>
</evidence>
<dbReference type="InterPro" id="IPR041497">
    <property type="entry name" value="Thump-like"/>
</dbReference>
<keyword evidence="2" id="KW-0489">Methyltransferase</keyword>